<feature type="transmembrane region" description="Helical" evidence="1">
    <location>
        <begin position="297"/>
        <end position="317"/>
    </location>
</feature>
<keyword evidence="1" id="KW-0472">Membrane</keyword>
<gene>
    <name evidence="2" type="ORF">SAMN04487968_103120</name>
</gene>
<proteinExistence type="predicted"/>
<evidence type="ECO:0000256" key="1">
    <source>
        <dbReference type="SAM" id="Phobius"/>
    </source>
</evidence>
<feature type="transmembrane region" description="Helical" evidence="1">
    <location>
        <begin position="394"/>
        <end position="412"/>
    </location>
</feature>
<accession>A0A1I1FTI7</accession>
<keyword evidence="3" id="KW-1185">Reference proteome</keyword>
<sequence>MTALHARVTAAARPLRGAPRHPVILLGLVIIAAGTVLRGWAVSRTWFWLDDLILVGQGQDGLGWGALTAPYNGHLMPGGRLLAWSVAQGSHYDYSLAATQIVALYVLACLAVLRLLVTLFGRRPAILVALSYFAFSPWLIPATTWWAATINHLPVLATTALALDAHVRHLRTNRRGHLVASVVWMVVGLAFAELALFAYIPLVVITLGYFTAGSPVARLTELWSRYRPALLAHTVLVVVYAGLYLSSPAARTPPGDGVAWREYVDNIFLRAFPAAVIGGPGSWTQPAIGLSKPTPSVLVQVIALAVIAAVFALASLTRDRGLRAWSIPLLQLAAITLLVGHARQIYGPDLALDLRFTTPLALGVALGLGLAFLEVPGARECSTLRARHWILNRWPGPAVATAAFVAFAIVSASRFPLLHVDEDDSARPYLDTFAASLARAEKPVTLIPGVVAPRIVSGAVADSPLDFDAQYRRVLHPWRDELTFTQVLVDDRRADASMLDDSGAIVPASLTVARRMREPAPAAGADGCSGYPLSSTTTYAPLDGPISGSGWLLRVSFDADIETPVRIRAGERRTDAVLPAGEHTVLLAAPGDYDAIAFSGLAPGAEVCVTGLAVGRAGTSGAGG</sequence>
<protein>
    <recommendedName>
        <fullName evidence="4">4-amino-4-deoxy-L-arabinose transferase</fullName>
    </recommendedName>
</protein>
<feature type="transmembrane region" description="Helical" evidence="1">
    <location>
        <begin position="23"/>
        <end position="41"/>
    </location>
</feature>
<feature type="transmembrane region" description="Helical" evidence="1">
    <location>
        <begin position="177"/>
        <end position="210"/>
    </location>
</feature>
<feature type="transmembrane region" description="Helical" evidence="1">
    <location>
        <begin position="124"/>
        <end position="140"/>
    </location>
</feature>
<organism evidence="2 3">
    <name type="scientific">Nocardioides terrae</name>
    <dbReference type="NCBI Taxonomy" id="574651"/>
    <lineage>
        <taxon>Bacteria</taxon>
        <taxon>Bacillati</taxon>
        <taxon>Actinomycetota</taxon>
        <taxon>Actinomycetes</taxon>
        <taxon>Propionibacteriales</taxon>
        <taxon>Nocardioidaceae</taxon>
        <taxon>Nocardioides</taxon>
    </lineage>
</organism>
<dbReference type="STRING" id="574651.SAMN04487968_103120"/>
<evidence type="ECO:0000313" key="2">
    <source>
        <dbReference type="EMBL" id="SFC02611.1"/>
    </source>
</evidence>
<dbReference type="AlphaFoldDB" id="A0A1I1FTI7"/>
<feature type="transmembrane region" description="Helical" evidence="1">
    <location>
        <begin position="354"/>
        <end position="373"/>
    </location>
</feature>
<evidence type="ECO:0000313" key="3">
    <source>
        <dbReference type="Proteomes" id="UP000198832"/>
    </source>
</evidence>
<feature type="transmembrane region" description="Helical" evidence="1">
    <location>
        <begin position="94"/>
        <end position="117"/>
    </location>
</feature>
<keyword evidence="1" id="KW-0812">Transmembrane</keyword>
<evidence type="ECO:0008006" key="4">
    <source>
        <dbReference type="Google" id="ProtNLM"/>
    </source>
</evidence>
<keyword evidence="1" id="KW-1133">Transmembrane helix</keyword>
<feature type="transmembrane region" description="Helical" evidence="1">
    <location>
        <begin position="230"/>
        <end position="246"/>
    </location>
</feature>
<dbReference type="OrthoDB" id="3778510at2"/>
<reference evidence="2 3" key="1">
    <citation type="submission" date="2016-10" db="EMBL/GenBank/DDBJ databases">
        <authorList>
            <person name="de Groot N.N."/>
        </authorList>
    </citation>
    <scope>NUCLEOTIDE SEQUENCE [LARGE SCALE GENOMIC DNA]</scope>
    <source>
        <strain evidence="2 3">CGMCC 1.7056</strain>
    </source>
</reference>
<dbReference type="Proteomes" id="UP000198832">
    <property type="component" value="Unassembled WGS sequence"/>
</dbReference>
<name>A0A1I1FTI7_9ACTN</name>
<dbReference type="EMBL" id="FOLB01000003">
    <property type="protein sequence ID" value="SFC02611.1"/>
    <property type="molecule type" value="Genomic_DNA"/>
</dbReference>
<dbReference type="RefSeq" id="WP_139230031.1">
    <property type="nucleotide sequence ID" value="NZ_FOLB01000003.1"/>
</dbReference>
<feature type="transmembrane region" description="Helical" evidence="1">
    <location>
        <begin position="324"/>
        <end position="342"/>
    </location>
</feature>